<comment type="caution">
    <text evidence="2">The sequence shown here is derived from an EMBL/GenBank/DDBJ whole genome shotgun (WGS) entry which is preliminary data.</text>
</comment>
<dbReference type="Proteomes" id="UP000886653">
    <property type="component" value="Unassembled WGS sequence"/>
</dbReference>
<organism evidence="2 3">
    <name type="scientific">Cronartium quercuum f. sp. fusiforme G11</name>
    <dbReference type="NCBI Taxonomy" id="708437"/>
    <lineage>
        <taxon>Eukaryota</taxon>
        <taxon>Fungi</taxon>
        <taxon>Dikarya</taxon>
        <taxon>Basidiomycota</taxon>
        <taxon>Pucciniomycotina</taxon>
        <taxon>Pucciniomycetes</taxon>
        <taxon>Pucciniales</taxon>
        <taxon>Coleosporiaceae</taxon>
        <taxon>Cronartium</taxon>
    </lineage>
</organism>
<reference evidence="2" key="1">
    <citation type="submission" date="2013-11" db="EMBL/GenBank/DDBJ databases">
        <title>Genome sequence of the fusiform rust pathogen reveals effectors for host alternation and coevolution with pine.</title>
        <authorList>
            <consortium name="DOE Joint Genome Institute"/>
            <person name="Smith K."/>
            <person name="Pendleton A."/>
            <person name="Kubisiak T."/>
            <person name="Anderson C."/>
            <person name="Salamov A."/>
            <person name="Aerts A."/>
            <person name="Riley R."/>
            <person name="Clum A."/>
            <person name="Lindquist E."/>
            <person name="Ence D."/>
            <person name="Campbell M."/>
            <person name="Kronenberg Z."/>
            <person name="Feau N."/>
            <person name="Dhillon B."/>
            <person name="Hamelin R."/>
            <person name="Burleigh J."/>
            <person name="Smith J."/>
            <person name="Yandell M."/>
            <person name="Nelson C."/>
            <person name="Grigoriev I."/>
            <person name="Davis J."/>
        </authorList>
    </citation>
    <scope>NUCLEOTIDE SEQUENCE</scope>
    <source>
        <strain evidence="2">G11</strain>
    </source>
</reference>
<keyword evidence="3" id="KW-1185">Reference proteome</keyword>
<gene>
    <name evidence="2" type="ORF">CROQUDRAFT_291357</name>
</gene>
<evidence type="ECO:0000256" key="1">
    <source>
        <dbReference type="SAM" id="Coils"/>
    </source>
</evidence>
<accession>A0A9P6TFH7</accession>
<evidence type="ECO:0000313" key="3">
    <source>
        <dbReference type="Proteomes" id="UP000886653"/>
    </source>
</evidence>
<name>A0A9P6TFH7_9BASI</name>
<dbReference type="AlphaFoldDB" id="A0A9P6TFH7"/>
<feature type="coiled-coil region" evidence="1">
    <location>
        <begin position="155"/>
        <end position="182"/>
    </location>
</feature>
<protein>
    <submittedName>
        <fullName evidence="2">Uncharacterized protein</fullName>
    </submittedName>
</protein>
<evidence type="ECO:0000313" key="2">
    <source>
        <dbReference type="EMBL" id="KAG0149755.1"/>
    </source>
</evidence>
<dbReference type="EMBL" id="MU167225">
    <property type="protein sequence ID" value="KAG0149755.1"/>
    <property type="molecule type" value="Genomic_DNA"/>
</dbReference>
<sequence length="411" mass="47618">MLLNLMAEKLGSLPQQKFRKINRTFSEYQQSRMEGLEILEKSCIVYRLSIEQLKETEKTLGKENFELTLKFLNKFEDEIINDGWMRFKNHVRDIMEVIETVAPKDFGRKINFFQPKGGLFDLSPFRTSLLDLTFTPRALEMKDVDRDLEFMTEARINTLNLLEGLSEKIEKLRRNVKASLLINLPEDFEILGKTFEEMKASLETSYTLRAWGFSQNLSPSQMKKSLDDTIALSKILANVRHILSPSTPLQSKSPPLYEETAEHLQLKLLDILKFGSEVLVAKCEFKNGHQASNSLHWLWGPQNQSMDHFPHQLIPDSVFSPDTNALRLQNSQEFQELFRSLSLKFKEAVNMIPFSELSSELFDRRSVAIESLIQVNDHILHLMKLNKNDVYISGLISHHVRSPLQSFFFTD</sequence>
<keyword evidence="1" id="KW-0175">Coiled coil</keyword>
<proteinExistence type="predicted"/>